<dbReference type="Proteomes" id="UP000198932">
    <property type="component" value="Unassembled WGS sequence"/>
</dbReference>
<organism evidence="2 3">
    <name type="scientific">Halorubrum sodomense</name>
    <dbReference type="NCBI Taxonomy" id="35743"/>
    <lineage>
        <taxon>Archaea</taxon>
        <taxon>Methanobacteriati</taxon>
        <taxon>Methanobacteriota</taxon>
        <taxon>Stenosarchaea group</taxon>
        <taxon>Halobacteria</taxon>
        <taxon>Halobacteriales</taxon>
        <taxon>Haloferacaceae</taxon>
        <taxon>Halorubrum</taxon>
    </lineage>
</organism>
<evidence type="ECO:0000313" key="3">
    <source>
        <dbReference type="Proteomes" id="UP000198932"/>
    </source>
</evidence>
<evidence type="ECO:0000313" key="2">
    <source>
        <dbReference type="EMBL" id="SFR50833.1"/>
    </source>
</evidence>
<feature type="transmembrane region" description="Helical" evidence="1">
    <location>
        <begin position="27"/>
        <end position="46"/>
    </location>
</feature>
<keyword evidence="1" id="KW-1133">Transmembrane helix</keyword>
<keyword evidence="3" id="KW-1185">Reference proteome</keyword>
<evidence type="ECO:0000256" key="1">
    <source>
        <dbReference type="SAM" id="Phobius"/>
    </source>
</evidence>
<protein>
    <submittedName>
        <fullName evidence="2">Uncharacterized protein</fullName>
    </submittedName>
</protein>
<gene>
    <name evidence="2" type="ORF">SAMN04487937_2565</name>
</gene>
<dbReference type="AlphaFoldDB" id="A0A1I6H8J3"/>
<proteinExistence type="predicted"/>
<reference evidence="3" key="1">
    <citation type="submission" date="2016-10" db="EMBL/GenBank/DDBJ databases">
        <authorList>
            <person name="Varghese N."/>
            <person name="Submissions S."/>
        </authorList>
    </citation>
    <scope>NUCLEOTIDE SEQUENCE [LARGE SCALE GENOMIC DNA]</scope>
    <source>
        <strain evidence="3">RD 26</strain>
    </source>
</reference>
<sequence length="76" mass="8088">MRNPMAGPRGLYRRIDGWARGLSRLRYALLTGVVVTTSVLAVGVLLDASTTVQAVTMGVVMAVLYYAGDVNSADDD</sequence>
<keyword evidence="1" id="KW-0472">Membrane</keyword>
<accession>A0A1I6H8J3</accession>
<feature type="transmembrane region" description="Helical" evidence="1">
    <location>
        <begin position="52"/>
        <end position="68"/>
    </location>
</feature>
<keyword evidence="1" id="KW-0812">Transmembrane</keyword>
<dbReference type="EMBL" id="FOYN01000003">
    <property type="protein sequence ID" value="SFR50833.1"/>
    <property type="molecule type" value="Genomic_DNA"/>
</dbReference>
<name>A0A1I6H8J3_HALSD</name>